<evidence type="ECO:0000256" key="2">
    <source>
        <dbReference type="ARBA" id="ARBA00034247"/>
    </source>
</evidence>
<keyword evidence="6" id="KW-1185">Reference proteome</keyword>
<dbReference type="EMBL" id="JBBUTI010000019">
    <property type="protein sequence ID" value="MEK8048517.1"/>
    <property type="molecule type" value="Genomic_DNA"/>
</dbReference>
<proteinExistence type="predicted"/>
<dbReference type="InterPro" id="IPR000160">
    <property type="entry name" value="GGDEF_dom"/>
</dbReference>
<dbReference type="NCBIfam" id="TIGR00254">
    <property type="entry name" value="GGDEF"/>
    <property type="match status" value="1"/>
</dbReference>
<keyword evidence="3" id="KW-0812">Transmembrane</keyword>
<feature type="transmembrane region" description="Helical" evidence="3">
    <location>
        <begin position="86"/>
        <end position="106"/>
    </location>
</feature>
<dbReference type="InterPro" id="IPR050469">
    <property type="entry name" value="Diguanylate_Cyclase"/>
</dbReference>
<dbReference type="Proteomes" id="UP001379945">
    <property type="component" value="Unassembled WGS sequence"/>
</dbReference>
<reference evidence="5 6" key="1">
    <citation type="submission" date="2024-04" db="EMBL/GenBank/DDBJ databases">
        <title>Novel species of the genus Ideonella isolated from streams.</title>
        <authorList>
            <person name="Lu H."/>
        </authorList>
    </citation>
    <scope>NUCLEOTIDE SEQUENCE [LARGE SCALE GENOMIC DNA]</scope>
    <source>
        <strain evidence="5 6">LYT19W</strain>
    </source>
</reference>
<evidence type="ECO:0000313" key="6">
    <source>
        <dbReference type="Proteomes" id="UP001379945"/>
    </source>
</evidence>
<keyword evidence="3" id="KW-1133">Transmembrane helix</keyword>
<dbReference type="EC" id="2.7.7.65" evidence="1"/>
<feature type="transmembrane region" description="Helical" evidence="3">
    <location>
        <begin position="50"/>
        <end position="74"/>
    </location>
</feature>
<keyword evidence="5" id="KW-0808">Transferase</keyword>
<comment type="caution">
    <text evidence="5">The sequence shown here is derived from an EMBL/GenBank/DDBJ whole genome shotgun (WGS) entry which is preliminary data.</text>
</comment>
<sequence>MLTSSSFPVEAHDSPHGQQWQRGFGRLRFAQQLEDDFRRTSQRGLRHQSLLTLGLATVASLMVIAVEASLLSAVPEDVWASEPARMLVAVRALNLLGLLVAGIALWANRCAGRQRHLIAGVLFGMVVSHGTAMALLAQLGLAAESSGLLLTLLAVFLPLGLTFLESLAVALGSTAVVVLLGTLLLEGWSQQVNLRLIPAMLMGISVGAVGAYLREYGQREQFLLRRMLQWQASRDPLTGLFNRRLFDHHLSAAIRQSRRECRPLALLMLDVDHFKLYNDLYGHPAGDEALRLLGKIVQQTASRPLDMAARLGGEELALLLYDADAAHLPKLCRRLMQVLHDLNLPHGASPTSDRLTLSIGCAVLSPQDTATSLCMKADQRLYRAKQQGRNQAVWADPATGLRLVS</sequence>
<dbReference type="RefSeq" id="WP_341400827.1">
    <property type="nucleotide sequence ID" value="NZ_JBBUTI010000019.1"/>
</dbReference>
<dbReference type="PANTHER" id="PTHR45138">
    <property type="entry name" value="REGULATORY COMPONENTS OF SENSORY TRANSDUCTION SYSTEM"/>
    <property type="match status" value="1"/>
</dbReference>
<dbReference type="InterPro" id="IPR029787">
    <property type="entry name" value="Nucleotide_cyclase"/>
</dbReference>
<feature type="domain" description="GGDEF" evidence="4">
    <location>
        <begin position="262"/>
        <end position="397"/>
    </location>
</feature>
<dbReference type="GO" id="GO:0052621">
    <property type="term" value="F:diguanylate cyclase activity"/>
    <property type="evidence" value="ECO:0007669"/>
    <property type="project" value="UniProtKB-EC"/>
</dbReference>
<protein>
    <recommendedName>
        <fullName evidence="1">diguanylate cyclase</fullName>
        <ecNumber evidence="1">2.7.7.65</ecNumber>
    </recommendedName>
</protein>
<dbReference type="CDD" id="cd01949">
    <property type="entry name" value="GGDEF"/>
    <property type="match status" value="1"/>
</dbReference>
<evidence type="ECO:0000256" key="1">
    <source>
        <dbReference type="ARBA" id="ARBA00012528"/>
    </source>
</evidence>
<name>A0ABU9CDG7_9BURK</name>
<evidence type="ECO:0000256" key="3">
    <source>
        <dbReference type="SAM" id="Phobius"/>
    </source>
</evidence>
<dbReference type="PANTHER" id="PTHR45138:SF9">
    <property type="entry name" value="DIGUANYLATE CYCLASE DGCM-RELATED"/>
    <property type="match status" value="1"/>
</dbReference>
<feature type="transmembrane region" description="Helical" evidence="3">
    <location>
        <begin position="194"/>
        <end position="213"/>
    </location>
</feature>
<dbReference type="PROSITE" id="PS50887">
    <property type="entry name" value="GGDEF"/>
    <property type="match status" value="1"/>
</dbReference>
<keyword evidence="3" id="KW-0472">Membrane</keyword>
<feature type="transmembrane region" description="Helical" evidence="3">
    <location>
        <begin position="169"/>
        <end position="188"/>
    </location>
</feature>
<evidence type="ECO:0000313" key="5">
    <source>
        <dbReference type="EMBL" id="MEK8048517.1"/>
    </source>
</evidence>
<organism evidence="5 6">
    <name type="scientific">Ideonella margarita</name>
    <dbReference type="NCBI Taxonomy" id="2984191"/>
    <lineage>
        <taxon>Bacteria</taxon>
        <taxon>Pseudomonadati</taxon>
        <taxon>Pseudomonadota</taxon>
        <taxon>Betaproteobacteria</taxon>
        <taxon>Burkholderiales</taxon>
        <taxon>Sphaerotilaceae</taxon>
        <taxon>Ideonella</taxon>
    </lineage>
</organism>
<comment type="catalytic activity">
    <reaction evidence="2">
        <text>2 GTP = 3',3'-c-di-GMP + 2 diphosphate</text>
        <dbReference type="Rhea" id="RHEA:24898"/>
        <dbReference type="ChEBI" id="CHEBI:33019"/>
        <dbReference type="ChEBI" id="CHEBI:37565"/>
        <dbReference type="ChEBI" id="CHEBI:58805"/>
        <dbReference type="EC" id="2.7.7.65"/>
    </reaction>
</comment>
<dbReference type="SUPFAM" id="SSF55073">
    <property type="entry name" value="Nucleotide cyclase"/>
    <property type="match status" value="1"/>
</dbReference>
<dbReference type="Gene3D" id="3.30.70.270">
    <property type="match status" value="1"/>
</dbReference>
<feature type="transmembrane region" description="Helical" evidence="3">
    <location>
        <begin position="118"/>
        <end position="141"/>
    </location>
</feature>
<evidence type="ECO:0000259" key="4">
    <source>
        <dbReference type="PROSITE" id="PS50887"/>
    </source>
</evidence>
<dbReference type="InterPro" id="IPR043128">
    <property type="entry name" value="Rev_trsase/Diguanyl_cyclase"/>
</dbReference>
<accession>A0ABU9CDG7</accession>
<gene>
    <name evidence="5" type="ORF">AACH00_19360</name>
</gene>
<keyword evidence="5" id="KW-0548">Nucleotidyltransferase</keyword>
<dbReference type="SMART" id="SM00267">
    <property type="entry name" value="GGDEF"/>
    <property type="match status" value="1"/>
</dbReference>
<dbReference type="Pfam" id="PF00990">
    <property type="entry name" value="GGDEF"/>
    <property type="match status" value="1"/>
</dbReference>